<dbReference type="PROSITE" id="PS51094">
    <property type="entry name" value="PTS_EIIA_TYPE_2"/>
    <property type="match status" value="1"/>
</dbReference>
<dbReference type="PANTHER" id="PTHR47738:SF2">
    <property type="entry name" value="PTS SYSTEM FRUCTOSE-LIKE EIIA COMPONENT"/>
    <property type="match status" value="1"/>
</dbReference>
<evidence type="ECO:0000313" key="2">
    <source>
        <dbReference type="EMBL" id="ACZ00798.1"/>
    </source>
</evidence>
<dbReference type="AlphaFoldDB" id="D1AWX2"/>
<reference evidence="2 3" key="1">
    <citation type="journal article" date="2009" name="Stand. Genomic Sci.">
        <title>Complete genome sequence of Streptobacillus moniliformis type strain (9901T).</title>
        <authorList>
            <person name="Nolan M."/>
            <person name="Gronow S."/>
            <person name="Lapidus A."/>
            <person name="Ivanova N."/>
            <person name="Copeland A."/>
            <person name="Lucas S."/>
            <person name="Del Rio T.G."/>
            <person name="Chen F."/>
            <person name="Tice H."/>
            <person name="Pitluck S."/>
            <person name="Cheng J.F."/>
            <person name="Sims D."/>
            <person name="Meincke L."/>
            <person name="Bruce D."/>
            <person name="Goodwin L."/>
            <person name="Brettin T."/>
            <person name="Han C."/>
            <person name="Detter J.C."/>
            <person name="Ovchinikova G."/>
            <person name="Pati A."/>
            <person name="Mavromatis K."/>
            <person name="Mikhailova N."/>
            <person name="Chen A."/>
            <person name="Palaniappan K."/>
            <person name="Land M."/>
            <person name="Hauser L."/>
            <person name="Chang Y.J."/>
            <person name="Jeffries C.D."/>
            <person name="Rohde M."/>
            <person name="Sproer C."/>
            <person name="Goker M."/>
            <person name="Bristow J."/>
            <person name="Eisen J.A."/>
            <person name="Markowitz V."/>
            <person name="Hugenholtz P."/>
            <person name="Kyrpides N.C."/>
            <person name="Klenk H.P."/>
            <person name="Chain P."/>
        </authorList>
    </citation>
    <scope>NUCLEOTIDE SEQUENCE [LARGE SCALE GENOMIC DNA]</scope>
    <source>
        <strain evidence="3">ATCC 14647 / DSM 12112 / NCTC 10651 / 9901</strain>
    </source>
</reference>
<dbReference type="CDD" id="cd00211">
    <property type="entry name" value="PTS_IIA_fru"/>
    <property type="match status" value="1"/>
</dbReference>
<organism evidence="2 3">
    <name type="scientific">Streptobacillus moniliformis (strain ATCC 14647 / DSM 12112 / NCTC 10651 / 9901)</name>
    <dbReference type="NCBI Taxonomy" id="519441"/>
    <lineage>
        <taxon>Bacteria</taxon>
        <taxon>Fusobacteriati</taxon>
        <taxon>Fusobacteriota</taxon>
        <taxon>Fusobacteriia</taxon>
        <taxon>Fusobacteriales</taxon>
        <taxon>Leptotrichiaceae</taxon>
        <taxon>Streptobacillus</taxon>
    </lineage>
</organism>
<feature type="domain" description="PTS EIIA type-2" evidence="1">
    <location>
        <begin position="5"/>
        <end position="152"/>
    </location>
</feature>
<dbReference type="SUPFAM" id="SSF55804">
    <property type="entry name" value="Phoshotransferase/anion transport protein"/>
    <property type="match status" value="1"/>
</dbReference>
<name>D1AWX2_STRM9</name>
<dbReference type="eggNOG" id="COG1762">
    <property type="taxonomic scope" value="Bacteria"/>
</dbReference>
<dbReference type="InterPro" id="IPR016152">
    <property type="entry name" value="PTrfase/Anion_transptr"/>
</dbReference>
<dbReference type="HOGENOM" id="CLU_072531_5_0_0"/>
<evidence type="ECO:0000259" key="1">
    <source>
        <dbReference type="PROSITE" id="PS51094"/>
    </source>
</evidence>
<dbReference type="STRING" id="519441.Smon_0314"/>
<accession>D1AWX2</accession>
<evidence type="ECO:0000313" key="3">
    <source>
        <dbReference type="Proteomes" id="UP000002072"/>
    </source>
</evidence>
<protein>
    <submittedName>
        <fullName evidence="2">PTS IIA-like nitrogen-regulatory protein PtsN</fullName>
    </submittedName>
</protein>
<proteinExistence type="predicted"/>
<dbReference type="KEGG" id="smf:Smon_0314"/>
<gene>
    <name evidence="2" type="ordered locus">Smon_0314</name>
</gene>
<dbReference type="GeneID" id="29673023"/>
<dbReference type="Pfam" id="PF00359">
    <property type="entry name" value="PTS_EIIA_2"/>
    <property type="match status" value="1"/>
</dbReference>
<dbReference type="InterPro" id="IPR002178">
    <property type="entry name" value="PTS_EIIA_type-2_dom"/>
</dbReference>
<dbReference type="Gene3D" id="3.40.930.10">
    <property type="entry name" value="Mannitol-specific EII, Chain A"/>
    <property type="match status" value="1"/>
</dbReference>
<dbReference type="RefSeq" id="WP_012858355.1">
    <property type="nucleotide sequence ID" value="NC_013515.1"/>
</dbReference>
<keyword evidence="3" id="KW-1185">Reference proteome</keyword>
<dbReference type="EMBL" id="CP001779">
    <property type="protein sequence ID" value="ACZ00798.1"/>
    <property type="molecule type" value="Genomic_DNA"/>
</dbReference>
<dbReference type="PANTHER" id="PTHR47738">
    <property type="entry name" value="PTS SYSTEM FRUCTOSE-LIKE EIIA COMPONENT-RELATED"/>
    <property type="match status" value="1"/>
</dbReference>
<sequence length="152" mass="17262">MRIVDFLTKDRIVFGLKSETKEDIIKEMAQLFLKSNDVVKEGMFDIFIEDLIERENLTSTGMQDGIAIPHAKSPAINKLALALAIVPEGKDFDSFDEETSKLFFMIAAPEDTKKEHLDLLQKISKLSYEEEILEKLISTKDVMEVIKLLGII</sequence>
<dbReference type="Proteomes" id="UP000002072">
    <property type="component" value="Chromosome"/>
</dbReference>
<dbReference type="InterPro" id="IPR051541">
    <property type="entry name" value="PTS_SugarTrans_NitroReg"/>
</dbReference>
<dbReference type="OrthoDB" id="95460at2"/>